<dbReference type="Pfam" id="PF10107">
    <property type="entry name" value="Endonuc_Holl"/>
    <property type="match status" value="1"/>
</dbReference>
<sequence>MDDFAFFALALLAVVLFALVLFLLSRISALERSLSDLSFSKSSQSVKYGKLAEQFMPFTKEFPFSAGNFRFLGNPVDGVVFEDNKIVFAEFKAANSQLSEKQKRIKELVQQKKVEWFELHMK</sequence>
<dbReference type="AlphaFoldDB" id="A0A7J4IUW9"/>
<evidence type="ECO:0000259" key="1">
    <source>
        <dbReference type="Pfam" id="PF10107"/>
    </source>
</evidence>
<evidence type="ECO:0000313" key="3">
    <source>
        <dbReference type="Proteomes" id="UP000565078"/>
    </source>
</evidence>
<dbReference type="InterPro" id="IPR019287">
    <property type="entry name" value="Hday_junct_resolvase-rel_dom"/>
</dbReference>
<gene>
    <name evidence="2" type="ORF">HA254_01435</name>
</gene>
<name>A0A7J4IUW9_9ARCH</name>
<dbReference type="EMBL" id="DUGC01000030">
    <property type="protein sequence ID" value="HIH09311.1"/>
    <property type="molecule type" value="Genomic_DNA"/>
</dbReference>
<evidence type="ECO:0000313" key="2">
    <source>
        <dbReference type="EMBL" id="HIH09311.1"/>
    </source>
</evidence>
<comment type="caution">
    <text evidence="2">The sequence shown here is derived from an EMBL/GenBank/DDBJ whole genome shotgun (WGS) entry which is preliminary data.</text>
</comment>
<proteinExistence type="predicted"/>
<keyword evidence="2" id="KW-0378">Hydrolase</keyword>
<accession>A0A7J4IUW9</accession>
<organism evidence="2 3">
    <name type="scientific">Candidatus Iainarchaeum sp</name>
    <dbReference type="NCBI Taxonomy" id="3101447"/>
    <lineage>
        <taxon>Archaea</taxon>
        <taxon>Candidatus Iainarchaeota</taxon>
        <taxon>Candidatus Iainarchaeia</taxon>
        <taxon>Candidatus Iainarchaeales</taxon>
        <taxon>Candidatus Iainarchaeaceae</taxon>
        <taxon>Candidatus Iainarchaeum</taxon>
    </lineage>
</organism>
<protein>
    <submittedName>
        <fullName evidence="2">Endonuclease</fullName>
    </submittedName>
</protein>
<reference evidence="3" key="1">
    <citation type="journal article" date="2020" name="bioRxiv">
        <title>A rank-normalized archaeal taxonomy based on genome phylogeny resolves widespread incomplete and uneven classifications.</title>
        <authorList>
            <person name="Rinke C."/>
            <person name="Chuvochina M."/>
            <person name="Mussig A.J."/>
            <person name="Chaumeil P.-A."/>
            <person name="Waite D.W."/>
            <person name="Whitman W.B."/>
            <person name="Parks D.H."/>
            <person name="Hugenholtz P."/>
        </authorList>
    </citation>
    <scope>NUCLEOTIDE SEQUENCE [LARGE SCALE GENOMIC DNA]</scope>
</reference>
<dbReference type="Proteomes" id="UP000565078">
    <property type="component" value="Unassembled WGS sequence"/>
</dbReference>
<keyword evidence="2" id="KW-0255">Endonuclease</keyword>
<keyword evidence="2" id="KW-0540">Nuclease</keyword>
<feature type="domain" description="Holliday junction resolvase-related" evidence="1">
    <location>
        <begin position="41"/>
        <end position="120"/>
    </location>
</feature>
<dbReference type="GO" id="GO:0004519">
    <property type="term" value="F:endonuclease activity"/>
    <property type="evidence" value="ECO:0007669"/>
    <property type="project" value="UniProtKB-KW"/>
</dbReference>